<accession>A0AAW0U830</accession>
<feature type="repeat" description="ANK" evidence="3">
    <location>
        <begin position="707"/>
        <end position="739"/>
    </location>
</feature>
<dbReference type="Pfam" id="PF12796">
    <property type="entry name" value="Ank_2"/>
    <property type="match status" value="2"/>
</dbReference>
<feature type="repeat" description="ANK" evidence="3">
    <location>
        <begin position="773"/>
        <end position="806"/>
    </location>
</feature>
<dbReference type="AlphaFoldDB" id="A0AAW0U830"/>
<keyword evidence="5" id="KW-1185">Reference proteome</keyword>
<name>A0AAW0U830_SCYPA</name>
<dbReference type="Proteomes" id="UP001487740">
    <property type="component" value="Unassembled WGS sequence"/>
</dbReference>
<dbReference type="PANTHER" id="PTHR24198">
    <property type="entry name" value="ANKYRIN REPEAT AND PROTEIN KINASE DOMAIN-CONTAINING PROTEIN"/>
    <property type="match status" value="1"/>
</dbReference>
<organism evidence="4 5">
    <name type="scientific">Scylla paramamosain</name>
    <name type="common">Mud crab</name>
    <dbReference type="NCBI Taxonomy" id="85552"/>
    <lineage>
        <taxon>Eukaryota</taxon>
        <taxon>Metazoa</taxon>
        <taxon>Ecdysozoa</taxon>
        <taxon>Arthropoda</taxon>
        <taxon>Crustacea</taxon>
        <taxon>Multicrustacea</taxon>
        <taxon>Malacostraca</taxon>
        <taxon>Eumalacostraca</taxon>
        <taxon>Eucarida</taxon>
        <taxon>Decapoda</taxon>
        <taxon>Pleocyemata</taxon>
        <taxon>Brachyura</taxon>
        <taxon>Eubrachyura</taxon>
        <taxon>Portunoidea</taxon>
        <taxon>Portunidae</taxon>
        <taxon>Portuninae</taxon>
        <taxon>Scylla</taxon>
    </lineage>
</organism>
<dbReference type="PROSITE" id="PS50088">
    <property type="entry name" value="ANK_REPEAT"/>
    <property type="match status" value="5"/>
</dbReference>
<protein>
    <submittedName>
        <fullName evidence="4">Uncharacterized protein</fullName>
    </submittedName>
</protein>
<dbReference type="InterPro" id="IPR002110">
    <property type="entry name" value="Ankyrin_rpt"/>
</dbReference>
<feature type="repeat" description="ANK" evidence="3">
    <location>
        <begin position="740"/>
        <end position="772"/>
    </location>
</feature>
<dbReference type="PANTHER" id="PTHR24198:SF165">
    <property type="entry name" value="ANKYRIN REPEAT-CONTAINING PROTEIN-RELATED"/>
    <property type="match status" value="1"/>
</dbReference>
<reference evidence="4 5" key="1">
    <citation type="submission" date="2023-03" db="EMBL/GenBank/DDBJ databases">
        <title>High-quality genome of Scylla paramamosain provides insights in environmental adaptation.</title>
        <authorList>
            <person name="Zhang L."/>
        </authorList>
    </citation>
    <scope>NUCLEOTIDE SEQUENCE [LARGE SCALE GENOMIC DNA]</scope>
    <source>
        <strain evidence="4">LZ_2023a</strain>
        <tissue evidence="4">Muscle</tissue>
    </source>
</reference>
<dbReference type="EMBL" id="JARAKH010000016">
    <property type="protein sequence ID" value="KAK8396229.1"/>
    <property type="molecule type" value="Genomic_DNA"/>
</dbReference>
<dbReference type="SMART" id="SM00248">
    <property type="entry name" value="ANK"/>
    <property type="match status" value="5"/>
</dbReference>
<feature type="repeat" description="ANK" evidence="3">
    <location>
        <begin position="807"/>
        <end position="839"/>
    </location>
</feature>
<keyword evidence="1" id="KW-0677">Repeat</keyword>
<dbReference type="Gene3D" id="1.25.40.20">
    <property type="entry name" value="Ankyrin repeat-containing domain"/>
    <property type="match status" value="1"/>
</dbReference>
<evidence type="ECO:0000256" key="2">
    <source>
        <dbReference type="ARBA" id="ARBA00023043"/>
    </source>
</evidence>
<evidence type="ECO:0000256" key="3">
    <source>
        <dbReference type="PROSITE-ProRule" id="PRU00023"/>
    </source>
</evidence>
<evidence type="ECO:0000256" key="1">
    <source>
        <dbReference type="ARBA" id="ARBA00022737"/>
    </source>
</evidence>
<proteinExistence type="predicted"/>
<comment type="caution">
    <text evidence="4">The sequence shown here is derived from an EMBL/GenBank/DDBJ whole genome shotgun (WGS) entry which is preliminary data.</text>
</comment>
<dbReference type="PROSITE" id="PS50297">
    <property type="entry name" value="ANK_REP_REGION"/>
    <property type="match status" value="4"/>
</dbReference>
<gene>
    <name evidence="4" type="ORF">O3P69_005354</name>
</gene>
<keyword evidence="2 3" id="KW-0040">ANK repeat</keyword>
<dbReference type="SUPFAM" id="SSF48403">
    <property type="entry name" value="Ankyrin repeat"/>
    <property type="match status" value="1"/>
</dbReference>
<feature type="repeat" description="ANK" evidence="3">
    <location>
        <begin position="674"/>
        <end position="706"/>
    </location>
</feature>
<sequence length="839" mass="93067">MECVSSTIEPEVVPEFQGVSTCTTAFFRVTSSLNQLDGKEVVQKHTLLSTSRGHLVEVEGGKVQRSTPCAKDVTKIVVHHDFEPLQLYIVLLCGSGTATLLAYQDLKVLHKWEGVRDIASADPKAIGTPQLLLTMQDGQALVISNAKLMSYAIGGDKERKEEEERKETAAGKKEVVQALMHHFKAGIKHAEQLRTERKMKENFITEELHVLQLQLQGKLDERERTLVPALNVEEREGGSKENVAPQYPNPLKVQRVYHKLVHNKWVVGVNVTNEGERVLVNDLELILCCGEVPLCHTSQVLKTVRHSRQRETDVRVTIDHLDPPVLRPKKKATVVGVCEVPSFEMGPSVSCSGLLSYTCKPLQLASTQPVNTNECQTQEYQVSVPLVELKASELHNHQASLELCNSSRTAVVAFSTVALVAASKCTLVSLTSLVSPLNTFIDNISHHHKLNKVSGVSDFYVLHHGESHPLQHTGFTLHPVNSHHLDLTLYTKDAKQAYVLAHTLLAALPEDASMQFLRGPKDTGSTGIQPHNLHHMLMARMREAATHVMDGLEAQLTTNKAPRTERKVGSGEQEDGFTKYTKEREELLARKGNIKFKEEEYIVWRKKLQDIQTEWSVEGTARKYCGRDKQVPGSMVPEDHDSFKVHEASYQGRYEEVKGKVLNNNRLLTTLDDSERQALHWAACGGHEELASFLIEHGAPVDKADDSGWTPLMIAASAGRTQVVRMLIGRGANTNAQNTGGHSALQYAASKNHHEIVSILMDNWSDVNLQDKRGATALHRAASKGNIQSMTPLLQSNQCSINVPDSEGNTPLHLACEEERLEAVRLLLERGAVTDKITQ</sequence>
<dbReference type="InterPro" id="IPR036770">
    <property type="entry name" value="Ankyrin_rpt-contain_sf"/>
</dbReference>
<evidence type="ECO:0000313" key="4">
    <source>
        <dbReference type="EMBL" id="KAK8396229.1"/>
    </source>
</evidence>
<evidence type="ECO:0000313" key="5">
    <source>
        <dbReference type="Proteomes" id="UP001487740"/>
    </source>
</evidence>